<dbReference type="InterPro" id="IPR017437">
    <property type="entry name" value="ATP-NAD_kinase_PpnK-typ_C"/>
</dbReference>
<keyword evidence="4" id="KW-0418">Kinase</keyword>
<sequence>MRTPDLAAPDATLTKLGSGYLNSVKSHARLAHTANGVRKLAKNLSRATIEVDVKNIIIVTKHHDELLIYLTREVAEWLLRQKLDLDVYVDRGFQKSKRFDAAGIIHDYPAGEGRLKFWTKELTLLCPEKFDLVISLGGDGTVLYISALFQRIVPPVICFSLGSLGFLTNFKFEQFRESLQRVFDKGVKAMLRMRFTARVYKADGTFMCENQILNELVVDRGPSPFVSMLEIYGNGDLLTVAQADGVIVATPTGSTAYSLSAGGSLVHPGVSAISITPICPHTLSFRPILLPDSMTLKVKLPARSRSTAWASFDGRARVELKKGDYVMVKASLYPFPTIVASNTEFIDSVSRTLNWNVREQQKPFVHMLSEKNQKSYHNSKKEVKKEVGSIENESDSDDEYIFSSQ</sequence>
<evidence type="ECO:0000256" key="6">
    <source>
        <dbReference type="ARBA" id="ARBA00022857"/>
    </source>
</evidence>
<evidence type="ECO:0000256" key="2">
    <source>
        <dbReference type="ARBA" id="ARBA00022679"/>
    </source>
</evidence>
<evidence type="ECO:0000256" key="5">
    <source>
        <dbReference type="ARBA" id="ARBA00022840"/>
    </source>
</evidence>
<comment type="similarity">
    <text evidence="1">Belongs to the NAD kinase family.</text>
</comment>
<dbReference type="Gene3D" id="2.60.200.30">
    <property type="entry name" value="Probable inorganic polyphosphate/atp-NAD kinase, domain 2"/>
    <property type="match status" value="1"/>
</dbReference>
<evidence type="ECO:0000313" key="9">
    <source>
        <dbReference type="EMBL" id="ODQ77655.1"/>
    </source>
</evidence>
<keyword evidence="6" id="KW-0521">NADP</keyword>
<keyword evidence="2" id="KW-0808">Transferase</keyword>
<dbReference type="RefSeq" id="XP_018982983.1">
    <property type="nucleotide sequence ID" value="XM_019132010.1"/>
</dbReference>
<proteinExistence type="inferred from homology"/>
<dbReference type="GeneID" id="30149863"/>
<dbReference type="SUPFAM" id="SSF111331">
    <property type="entry name" value="NAD kinase/diacylglycerol kinase-like"/>
    <property type="match status" value="1"/>
</dbReference>
<feature type="region of interest" description="Disordered" evidence="8">
    <location>
        <begin position="370"/>
        <end position="405"/>
    </location>
</feature>
<evidence type="ECO:0008006" key="11">
    <source>
        <dbReference type="Google" id="ProtNLM"/>
    </source>
</evidence>
<dbReference type="InterPro" id="IPR002504">
    <property type="entry name" value="NADK"/>
</dbReference>
<evidence type="ECO:0000256" key="1">
    <source>
        <dbReference type="ARBA" id="ARBA00010995"/>
    </source>
</evidence>
<dbReference type="OrthoDB" id="24581at2759"/>
<dbReference type="HAMAP" id="MF_00361">
    <property type="entry name" value="NAD_kinase"/>
    <property type="match status" value="1"/>
</dbReference>
<dbReference type="PANTHER" id="PTHR20275:SF0">
    <property type="entry name" value="NAD KINASE"/>
    <property type="match status" value="1"/>
</dbReference>
<organism evidence="9 10">
    <name type="scientific">Babjeviella inositovora NRRL Y-12698</name>
    <dbReference type="NCBI Taxonomy" id="984486"/>
    <lineage>
        <taxon>Eukaryota</taxon>
        <taxon>Fungi</taxon>
        <taxon>Dikarya</taxon>
        <taxon>Ascomycota</taxon>
        <taxon>Saccharomycotina</taxon>
        <taxon>Pichiomycetes</taxon>
        <taxon>Serinales incertae sedis</taxon>
        <taxon>Babjeviella</taxon>
    </lineage>
</organism>
<dbReference type="AlphaFoldDB" id="A0A1E3QIY0"/>
<evidence type="ECO:0000256" key="3">
    <source>
        <dbReference type="ARBA" id="ARBA00022741"/>
    </source>
</evidence>
<gene>
    <name evidence="9" type="ORF">BABINDRAFT_41143</name>
</gene>
<dbReference type="FunFam" id="2.60.200.30:FF:000009">
    <property type="entry name" value="Poly(P)/ATP NAD kinase"/>
    <property type="match status" value="1"/>
</dbReference>
<dbReference type="Pfam" id="PF20143">
    <property type="entry name" value="NAD_kinase_C"/>
    <property type="match status" value="1"/>
</dbReference>
<name>A0A1E3QIY0_9ASCO</name>
<evidence type="ECO:0000256" key="4">
    <source>
        <dbReference type="ARBA" id="ARBA00022777"/>
    </source>
</evidence>
<evidence type="ECO:0000313" key="10">
    <source>
        <dbReference type="Proteomes" id="UP000094336"/>
    </source>
</evidence>
<dbReference type="GO" id="GO:0006741">
    <property type="term" value="P:NADP+ biosynthetic process"/>
    <property type="evidence" value="ECO:0007669"/>
    <property type="project" value="InterPro"/>
</dbReference>
<keyword evidence="3" id="KW-0547">Nucleotide-binding</keyword>
<dbReference type="InterPro" id="IPR017438">
    <property type="entry name" value="ATP-NAD_kinase_N"/>
</dbReference>
<protein>
    <recommendedName>
        <fullName evidence="11">NAD+ kinase</fullName>
    </recommendedName>
</protein>
<reference evidence="10" key="1">
    <citation type="submission" date="2016-05" db="EMBL/GenBank/DDBJ databases">
        <title>Comparative genomics of biotechnologically important yeasts.</title>
        <authorList>
            <consortium name="DOE Joint Genome Institute"/>
            <person name="Riley R."/>
            <person name="Haridas S."/>
            <person name="Wolfe K.H."/>
            <person name="Lopes M.R."/>
            <person name="Hittinger C.T."/>
            <person name="Goker M."/>
            <person name="Salamov A."/>
            <person name="Wisecaver J."/>
            <person name="Long T.M."/>
            <person name="Aerts A.L."/>
            <person name="Barry K."/>
            <person name="Choi C."/>
            <person name="Clum A."/>
            <person name="Coughlan A.Y."/>
            <person name="Deshpande S."/>
            <person name="Douglass A.P."/>
            <person name="Hanson S.J."/>
            <person name="Klenk H.-P."/>
            <person name="Labutti K."/>
            <person name="Lapidus A."/>
            <person name="Lindquist E."/>
            <person name="Lipzen A."/>
            <person name="Meier-Kolthoff J.P."/>
            <person name="Ohm R.A."/>
            <person name="Otillar R.P."/>
            <person name="Pangilinan J."/>
            <person name="Peng Y."/>
            <person name="Rokas A."/>
            <person name="Rosa C.A."/>
            <person name="Scheuner C."/>
            <person name="Sibirny A.A."/>
            <person name="Slot J.C."/>
            <person name="Stielow J.B."/>
            <person name="Sun H."/>
            <person name="Kurtzman C.P."/>
            <person name="Blackwell M."/>
            <person name="Grigoriev I.V."/>
            <person name="Jeffries T.W."/>
        </authorList>
    </citation>
    <scope>NUCLEOTIDE SEQUENCE [LARGE SCALE GENOMIC DNA]</scope>
    <source>
        <strain evidence="10">NRRL Y-12698</strain>
    </source>
</reference>
<dbReference type="Pfam" id="PF01513">
    <property type="entry name" value="NAD_kinase"/>
    <property type="match status" value="1"/>
</dbReference>
<keyword evidence="5" id="KW-0067">ATP-binding</keyword>
<keyword evidence="7" id="KW-0520">NAD</keyword>
<dbReference type="InterPro" id="IPR016064">
    <property type="entry name" value="NAD/diacylglycerol_kinase_sf"/>
</dbReference>
<accession>A0A1E3QIY0</accession>
<dbReference type="GO" id="GO:0005524">
    <property type="term" value="F:ATP binding"/>
    <property type="evidence" value="ECO:0007669"/>
    <property type="project" value="UniProtKB-KW"/>
</dbReference>
<dbReference type="EMBL" id="KV454439">
    <property type="protein sequence ID" value="ODQ77655.1"/>
    <property type="molecule type" value="Genomic_DNA"/>
</dbReference>
<dbReference type="GO" id="GO:0003951">
    <property type="term" value="F:NAD+ kinase activity"/>
    <property type="evidence" value="ECO:0007669"/>
    <property type="project" value="InterPro"/>
</dbReference>
<dbReference type="Gene3D" id="3.40.50.10330">
    <property type="entry name" value="Probable inorganic polyphosphate/atp-NAD kinase, domain 1"/>
    <property type="match status" value="1"/>
</dbReference>
<dbReference type="PANTHER" id="PTHR20275">
    <property type="entry name" value="NAD KINASE"/>
    <property type="match status" value="1"/>
</dbReference>
<evidence type="ECO:0000256" key="8">
    <source>
        <dbReference type="SAM" id="MobiDB-lite"/>
    </source>
</evidence>
<dbReference type="GO" id="GO:0019674">
    <property type="term" value="P:NAD+ metabolic process"/>
    <property type="evidence" value="ECO:0007669"/>
    <property type="project" value="InterPro"/>
</dbReference>
<evidence type="ECO:0000256" key="7">
    <source>
        <dbReference type="ARBA" id="ARBA00023027"/>
    </source>
</evidence>
<keyword evidence="10" id="KW-1185">Reference proteome</keyword>
<dbReference type="STRING" id="984486.A0A1E3QIY0"/>
<dbReference type="Proteomes" id="UP000094336">
    <property type="component" value="Unassembled WGS sequence"/>
</dbReference>
<feature type="compositionally biased region" description="Acidic residues" evidence="8">
    <location>
        <begin position="392"/>
        <end position="405"/>
    </location>
</feature>
<feature type="compositionally biased region" description="Basic and acidic residues" evidence="8">
    <location>
        <begin position="370"/>
        <end position="388"/>
    </location>
</feature>